<dbReference type="SMART" id="SM00181">
    <property type="entry name" value="EGF"/>
    <property type="match status" value="2"/>
</dbReference>
<feature type="domain" description="VWFA" evidence="4">
    <location>
        <begin position="490"/>
        <end position="660"/>
    </location>
</feature>
<dbReference type="Gene3D" id="2.10.25.10">
    <property type="entry name" value="Laminin"/>
    <property type="match status" value="2"/>
</dbReference>
<feature type="domain" description="EGF-like" evidence="3">
    <location>
        <begin position="671"/>
        <end position="706"/>
    </location>
</feature>
<keyword evidence="2" id="KW-0245">EGF-like domain</keyword>
<feature type="domain" description="EGF-like" evidence="3">
    <location>
        <begin position="253"/>
        <end position="290"/>
    </location>
</feature>
<dbReference type="SUPFAM" id="SSF53300">
    <property type="entry name" value="vWA-like"/>
    <property type="match status" value="3"/>
</dbReference>
<feature type="domain" description="VWFA" evidence="4">
    <location>
        <begin position="8"/>
        <end position="179"/>
    </location>
</feature>
<dbReference type="PANTHER" id="PTHR24020:SF37">
    <property type="entry name" value="VON WILLEBRAND FACTOR A DOMAIN-CONTAINING PROTEIN 2"/>
    <property type="match status" value="1"/>
</dbReference>
<dbReference type="EMBL" id="CATNWA010015888">
    <property type="protein sequence ID" value="CAI9587851.1"/>
    <property type="molecule type" value="Genomic_DNA"/>
</dbReference>
<dbReference type="InterPro" id="IPR001881">
    <property type="entry name" value="EGF-like_Ca-bd_dom"/>
</dbReference>
<comment type="caution">
    <text evidence="2">Lacks conserved residue(s) required for the propagation of feature annotation.</text>
</comment>
<dbReference type="PRINTS" id="PR00453">
    <property type="entry name" value="VWFADOMAIN"/>
</dbReference>
<evidence type="ECO:0008006" key="7">
    <source>
        <dbReference type="Google" id="ProtNLM"/>
    </source>
</evidence>
<dbReference type="Proteomes" id="UP001162483">
    <property type="component" value="Unassembled WGS sequence"/>
</dbReference>
<comment type="caution">
    <text evidence="5">The sequence shown here is derived from an EMBL/GenBank/DDBJ whole genome shotgun (WGS) entry which is preliminary data.</text>
</comment>
<dbReference type="SMART" id="SM00327">
    <property type="entry name" value="VWA"/>
    <property type="match status" value="3"/>
</dbReference>
<keyword evidence="6" id="KW-1185">Reference proteome</keyword>
<dbReference type="InterPro" id="IPR050525">
    <property type="entry name" value="ECM_Assembly_Org"/>
</dbReference>
<accession>A0ABN9EWQ7</accession>
<dbReference type="CDD" id="cd01472">
    <property type="entry name" value="vWA_collagen"/>
    <property type="match status" value="1"/>
</dbReference>
<dbReference type="PROSITE" id="PS50234">
    <property type="entry name" value="VWFA"/>
    <property type="match status" value="3"/>
</dbReference>
<reference evidence="5" key="1">
    <citation type="submission" date="2023-05" db="EMBL/GenBank/DDBJ databases">
        <authorList>
            <person name="Stuckert A."/>
        </authorList>
    </citation>
    <scope>NUCLEOTIDE SEQUENCE</scope>
</reference>
<dbReference type="InterPro" id="IPR002035">
    <property type="entry name" value="VWF_A"/>
</dbReference>
<dbReference type="InterPro" id="IPR000742">
    <property type="entry name" value="EGF"/>
</dbReference>
<evidence type="ECO:0000313" key="6">
    <source>
        <dbReference type="Proteomes" id="UP001162483"/>
    </source>
</evidence>
<dbReference type="SUPFAM" id="SSF57196">
    <property type="entry name" value="EGF/Laminin"/>
    <property type="match status" value="1"/>
</dbReference>
<dbReference type="InterPro" id="IPR036465">
    <property type="entry name" value="vWFA_dom_sf"/>
</dbReference>
<gene>
    <name evidence="5" type="ORF">SPARVUS_LOCUS10649295</name>
</gene>
<evidence type="ECO:0000313" key="5">
    <source>
        <dbReference type="EMBL" id="CAI9587851.1"/>
    </source>
</evidence>
<organism evidence="5 6">
    <name type="scientific">Staurois parvus</name>
    <dbReference type="NCBI Taxonomy" id="386267"/>
    <lineage>
        <taxon>Eukaryota</taxon>
        <taxon>Metazoa</taxon>
        <taxon>Chordata</taxon>
        <taxon>Craniata</taxon>
        <taxon>Vertebrata</taxon>
        <taxon>Euteleostomi</taxon>
        <taxon>Amphibia</taxon>
        <taxon>Batrachia</taxon>
        <taxon>Anura</taxon>
        <taxon>Neobatrachia</taxon>
        <taxon>Ranoidea</taxon>
        <taxon>Ranidae</taxon>
        <taxon>Staurois</taxon>
    </lineage>
</organism>
<evidence type="ECO:0000259" key="4">
    <source>
        <dbReference type="PROSITE" id="PS50234"/>
    </source>
</evidence>
<name>A0ABN9EWQ7_9NEOB</name>
<dbReference type="PROSITE" id="PS01186">
    <property type="entry name" value="EGF_2"/>
    <property type="match status" value="1"/>
</dbReference>
<evidence type="ECO:0000256" key="1">
    <source>
        <dbReference type="ARBA" id="ARBA00023157"/>
    </source>
</evidence>
<dbReference type="Pfam" id="PF00092">
    <property type="entry name" value="VWA"/>
    <property type="match status" value="3"/>
</dbReference>
<evidence type="ECO:0000259" key="3">
    <source>
        <dbReference type="PROSITE" id="PS50026"/>
    </source>
</evidence>
<dbReference type="PANTHER" id="PTHR24020">
    <property type="entry name" value="COLLAGEN ALPHA"/>
    <property type="match status" value="1"/>
</dbReference>
<protein>
    <recommendedName>
        <fullName evidence="7">von Willebrand factor A domain-containing protein 2</fullName>
    </recommendedName>
</protein>
<sequence>MFCSAPLDILFLLDGSNSIGKGSFERSKHFAVKLCDALDISADRVRVGVIQYSATPQLEFRLDSFITKEDLQEKMKAIVLKGGSTETGLALKYILRKGFPGGRDSSVPKVLIILSDGKSQGNLGGPVAQIKESGIEVFAIGVRFPRWAELHSLASEAMEEHVFFAEHVDDAVNGLCSALSNSSACSAIPAGCSVQSYSCERRTLETVKELAGNYMCWKGSAAPSRVFAGHCPFYSWKRYFTKHQAECHRTTCPDPCDSQPCKNGGTCIPEGADKYHCICPVGFGGDAECAPKLSLECNIDLLFLLDSSSSSSLESFMRHKSFLKRFIQASLSDESPVNVGVAQYSNDVHMVVKINEYENIAQLLKFVDSMQFLGGGLYTGKALRYITQHGFKSTPAFSDIRDDLPRVVVLLTGSTSQDAVAEPALHARNHEVFLIGVSSETSKEEMAEIVANPHNLITYDSPQKLFNQLPQLQKRICSIDSQGCPAQPLDLVFMLDASSGIGQDNFNRLLNFVTMVSLQFDINRDITQVGLVTYSNQPETIFSLDAHETVSGLISAINRAPYRGGSPFTGNALLHIHNDVMSIQKGARPGVKKAVIVLSDGRGAEDAAVPAQKLRDDGISVFVIGIGRIQRNALLRIAGSDRFLTHIPSYSVLSQYEDDIVQRVCEEAKSKVSPCKPNPCMNGGVCILRHNSYYCECSGWDGPHCENQIVRGDSAWATTANQDSASKALLRVTSQIQAPVQQEVFWECTLTELVEEARDHLKCLVWDTQQPELGFQF</sequence>
<dbReference type="CDD" id="cd00054">
    <property type="entry name" value="EGF_CA"/>
    <property type="match status" value="1"/>
</dbReference>
<dbReference type="Gene3D" id="3.40.50.410">
    <property type="entry name" value="von Willebrand factor, type A domain"/>
    <property type="match status" value="3"/>
</dbReference>
<feature type="domain" description="VWFA" evidence="4">
    <location>
        <begin position="300"/>
        <end position="476"/>
    </location>
</feature>
<keyword evidence="1" id="KW-1015">Disulfide bond</keyword>
<evidence type="ECO:0000256" key="2">
    <source>
        <dbReference type="PROSITE-ProRule" id="PRU00076"/>
    </source>
</evidence>
<dbReference type="PROSITE" id="PS50026">
    <property type="entry name" value="EGF_3"/>
    <property type="match status" value="2"/>
</dbReference>
<dbReference type="CDD" id="cd00053">
    <property type="entry name" value="EGF"/>
    <property type="match status" value="1"/>
</dbReference>
<proteinExistence type="predicted"/>
<dbReference type="Pfam" id="PF00008">
    <property type="entry name" value="EGF"/>
    <property type="match status" value="1"/>
</dbReference>
<dbReference type="SMART" id="SM00179">
    <property type="entry name" value="EGF_CA"/>
    <property type="match status" value="2"/>
</dbReference>